<dbReference type="PANTHER" id="PTHR24252">
    <property type="entry name" value="ACROSIN-RELATED"/>
    <property type="match status" value="1"/>
</dbReference>
<feature type="transmembrane region" description="Helical" evidence="15">
    <location>
        <begin position="21"/>
        <end position="44"/>
    </location>
</feature>
<evidence type="ECO:0000256" key="8">
    <source>
        <dbReference type="ARBA" id="ARBA00022968"/>
    </source>
</evidence>
<dbReference type="SUPFAM" id="SSF82671">
    <property type="entry name" value="SEA domain"/>
    <property type="match status" value="1"/>
</dbReference>
<evidence type="ECO:0000256" key="6">
    <source>
        <dbReference type="ARBA" id="ARBA00022801"/>
    </source>
</evidence>
<name>A0A4W4EDV1_ELEEL</name>
<feature type="disulfide bond" evidence="13">
    <location>
        <begin position="399"/>
        <end position="414"/>
    </location>
</feature>
<feature type="disulfide bond" evidence="13">
    <location>
        <begin position="350"/>
        <end position="368"/>
    </location>
</feature>
<gene>
    <name evidence="19" type="primary">st14b</name>
</gene>
<keyword evidence="5" id="KW-0677">Repeat</keyword>
<comment type="caution">
    <text evidence="13">Lacks conserved residue(s) required for the propagation of feature annotation.</text>
</comment>
<dbReference type="PRINTS" id="PR00261">
    <property type="entry name" value="LDLRECEPTOR"/>
</dbReference>
<feature type="disulfide bond" evidence="13">
    <location>
        <begin position="343"/>
        <end position="355"/>
    </location>
</feature>
<feature type="domain" description="SEA" evidence="17">
    <location>
        <begin position="49"/>
        <end position="159"/>
    </location>
</feature>
<dbReference type="InterPro" id="IPR000082">
    <property type="entry name" value="SEA_dom"/>
</dbReference>
<evidence type="ECO:0000256" key="14">
    <source>
        <dbReference type="RuleBase" id="RU363034"/>
    </source>
</evidence>
<organism evidence="19 20">
    <name type="scientific">Electrophorus electricus</name>
    <name type="common">Electric eel</name>
    <name type="synonym">Gymnotus electricus</name>
    <dbReference type="NCBI Taxonomy" id="8005"/>
    <lineage>
        <taxon>Eukaryota</taxon>
        <taxon>Metazoa</taxon>
        <taxon>Chordata</taxon>
        <taxon>Craniata</taxon>
        <taxon>Vertebrata</taxon>
        <taxon>Euteleostomi</taxon>
        <taxon>Actinopterygii</taxon>
        <taxon>Neopterygii</taxon>
        <taxon>Teleostei</taxon>
        <taxon>Ostariophysi</taxon>
        <taxon>Gymnotiformes</taxon>
        <taxon>Gymnotoidei</taxon>
        <taxon>Gymnotidae</taxon>
        <taxon>Electrophorus</taxon>
    </lineage>
</organism>
<dbReference type="SMART" id="SM00020">
    <property type="entry name" value="Tryp_SPc"/>
    <property type="match status" value="1"/>
</dbReference>
<sequence>MSFANVTLDTLIGKKTLPCRSIFLTVLVIFGAVTTLTVILQVWLHLCNIMRVFCGSMAISNQRFSRSYEDAKSIQFKELASKVVKQIKNIYGNVPLLSRYYIGSSVQAFSEFHDGSVIVYYMSEFHVPLIYVSTVDEVINSNDLTGMFRHTRKFLGPESDKALHIYNLVSGAMDLRLVNATLRGHYRHTHRCHRGKTGTIQSIGFSYIFYPRNIYTEWQLRADPGYRIRLKFIILNMEKDCHNNFIKVYDSLVPTEKQVLTEMCGELPANKVHFSKTNRISVIFYSDMSYVDKGFSAEFEAVEPSEKCSGKFQCENDECIHSVLRCDGIDDCGDLSDEKNCVCKESDIKCKNGFCKPKYWRCDGVNDCGDNTDEENCGICRAGEITCRNNRCVSEHRKCDGHDDCGDGTDESECPKPIVVSCSEYTYKCRDNKCISKHNPQCDGDKDCEDGSDEIDCDCGSKPYKRSRIVGGQTSTEGEWPWQASLHVKGHGHACGASLISNRWMITAAHCVHDSGQIIRYSQPDVWMVHLGLHTQGHYNRWTIHKNVKQIISHPDYDPTEFDNDIALIELDSPIKLSQRVWPICMPAATDQFLAGQSVWITGWGRISENGMLAKVLQKAQVRVINDTVCSQLMGNKVTPRMICAGVLNGGVDACQGDSGGPLSYIDMASGRWFLAGVVSWGDGCGRKSKPGIYSRVTKFRRWIRAKTGV</sequence>
<dbReference type="PANTHER" id="PTHR24252:SF17">
    <property type="entry name" value="SUPPRESSOR OF TUMORIGENICITY 14 PROTEIN HOMOLOG-RELATED"/>
    <property type="match status" value="1"/>
</dbReference>
<dbReference type="InterPro" id="IPR018114">
    <property type="entry name" value="TRYPSIN_HIS"/>
</dbReference>
<evidence type="ECO:0000313" key="20">
    <source>
        <dbReference type="Proteomes" id="UP000314983"/>
    </source>
</evidence>
<keyword evidence="12" id="KW-0325">Glycoprotein</keyword>
<dbReference type="PROSITE" id="PS50240">
    <property type="entry name" value="TRYPSIN_DOM"/>
    <property type="match status" value="1"/>
</dbReference>
<evidence type="ECO:0000256" key="2">
    <source>
        <dbReference type="ARBA" id="ARBA00022670"/>
    </source>
</evidence>
<evidence type="ECO:0000256" key="15">
    <source>
        <dbReference type="SAM" id="Phobius"/>
    </source>
</evidence>
<reference evidence="19" key="3">
    <citation type="submission" date="2020-05" db="EMBL/GenBank/DDBJ databases">
        <title>Electrophorus electricus (electric eel) genome, fEleEle1, primary haplotype.</title>
        <authorList>
            <person name="Myers G."/>
            <person name="Meyer A."/>
            <person name="Fedrigo O."/>
            <person name="Formenti G."/>
            <person name="Rhie A."/>
            <person name="Tracey A."/>
            <person name="Sims Y."/>
            <person name="Jarvis E.D."/>
        </authorList>
    </citation>
    <scope>NUCLEOTIDE SEQUENCE [LARGE SCALE GENOMIC DNA]</scope>
</reference>
<feature type="disulfide bond" evidence="13">
    <location>
        <begin position="442"/>
        <end position="457"/>
    </location>
</feature>
<reference evidence="20" key="2">
    <citation type="journal article" date="2017" name="Sci. Adv.">
        <title>A tail of two voltages: Proteomic comparison of the three electric organs of the electric eel.</title>
        <authorList>
            <person name="Traeger L.L."/>
            <person name="Sabat G."/>
            <person name="Barrett-Wilt G.A."/>
            <person name="Wells G.B."/>
            <person name="Sussman M.R."/>
        </authorList>
    </citation>
    <scope>NUCLEOTIDE SEQUENCE [LARGE SCALE GENOMIC DNA]</scope>
</reference>
<dbReference type="Ensembl" id="ENSEEET00000010366.2">
    <property type="protein sequence ID" value="ENSEEEP00000010244.2"/>
    <property type="gene ID" value="ENSEEEG00000005189.2"/>
</dbReference>
<dbReference type="Gene3D" id="2.40.10.10">
    <property type="entry name" value="Trypsin-like serine proteases"/>
    <property type="match status" value="2"/>
</dbReference>
<comment type="subcellular location">
    <subcellularLocation>
        <location evidence="1">Membrane</location>
        <topology evidence="1">Single-pass type II membrane protein</topology>
    </subcellularLocation>
</comment>
<dbReference type="CDD" id="cd00190">
    <property type="entry name" value="Tryp_SPc"/>
    <property type="match status" value="1"/>
</dbReference>
<keyword evidence="6 14" id="KW-0378">Hydrolase</keyword>
<dbReference type="FunFam" id="4.10.400.10:FF:000034">
    <property type="entry name" value="Low-density lipoprotein receptor-related protein 2"/>
    <property type="match status" value="1"/>
</dbReference>
<evidence type="ECO:0000313" key="19">
    <source>
        <dbReference type="Ensembl" id="ENSEEEP00000010244.2"/>
    </source>
</evidence>
<keyword evidence="20" id="KW-1185">Reference proteome</keyword>
<dbReference type="InterPro" id="IPR023415">
    <property type="entry name" value="LDLR_class-A_CS"/>
</dbReference>
<dbReference type="CDD" id="cd00112">
    <property type="entry name" value="LDLa"/>
    <property type="match status" value="4"/>
</dbReference>
<evidence type="ECO:0000256" key="1">
    <source>
        <dbReference type="ARBA" id="ARBA00004606"/>
    </source>
</evidence>
<dbReference type="CDD" id="cd00041">
    <property type="entry name" value="CUB"/>
    <property type="match status" value="1"/>
</dbReference>
<feature type="disulfide bond" evidence="13">
    <location>
        <begin position="387"/>
        <end position="405"/>
    </location>
</feature>
<dbReference type="Pfam" id="PF00431">
    <property type="entry name" value="CUB"/>
    <property type="match status" value="1"/>
</dbReference>
<evidence type="ECO:0000256" key="3">
    <source>
        <dbReference type="ARBA" id="ARBA00022692"/>
    </source>
</evidence>
<dbReference type="Gene3D" id="4.10.400.10">
    <property type="entry name" value="Low-density Lipoprotein Receptor"/>
    <property type="match status" value="4"/>
</dbReference>
<dbReference type="Pfam" id="PF00057">
    <property type="entry name" value="Ldl_recept_a"/>
    <property type="match status" value="4"/>
</dbReference>
<evidence type="ECO:0000256" key="9">
    <source>
        <dbReference type="ARBA" id="ARBA00022989"/>
    </source>
</evidence>
<dbReference type="PROSITE" id="PS00134">
    <property type="entry name" value="TRYPSIN_HIS"/>
    <property type="match status" value="1"/>
</dbReference>
<keyword evidence="10 15" id="KW-0472">Membrane</keyword>
<dbReference type="InterPro" id="IPR001254">
    <property type="entry name" value="Trypsin_dom"/>
</dbReference>
<dbReference type="InterPro" id="IPR009003">
    <property type="entry name" value="Peptidase_S1_PA"/>
</dbReference>
<evidence type="ECO:0000256" key="5">
    <source>
        <dbReference type="ARBA" id="ARBA00022737"/>
    </source>
</evidence>
<feature type="domain" description="CUB" evidence="16">
    <location>
        <begin position="182"/>
        <end position="302"/>
    </location>
</feature>
<evidence type="ECO:0000259" key="17">
    <source>
        <dbReference type="PROSITE" id="PS50024"/>
    </source>
</evidence>
<keyword evidence="9 15" id="KW-1133">Transmembrane helix</keyword>
<reference evidence="19" key="5">
    <citation type="submission" date="2025-09" db="UniProtKB">
        <authorList>
            <consortium name="Ensembl"/>
        </authorList>
    </citation>
    <scope>IDENTIFICATION</scope>
</reference>
<dbReference type="Pfam" id="PF00089">
    <property type="entry name" value="Trypsin"/>
    <property type="match status" value="1"/>
</dbReference>
<dbReference type="SUPFAM" id="SSF57424">
    <property type="entry name" value="LDL receptor-like module"/>
    <property type="match status" value="4"/>
</dbReference>
<dbReference type="PROSITE" id="PS01180">
    <property type="entry name" value="CUB"/>
    <property type="match status" value="1"/>
</dbReference>
<keyword evidence="8" id="KW-0735">Signal-anchor</keyword>
<keyword evidence="2 14" id="KW-0645">Protease</keyword>
<dbReference type="GeneTree" id="ENSGT00940000164481"/>
<dbReference type="Proteomes" id="UP000314983">
    <property type="component" value="Chromosome 6"/>
</dbReference>
<evidence type="ECO:0000256" key="4">
    <source>
        <dbReference type="ARBA" id="ARBA00022729"/>
    </source>
</evidence>
<proteinExistence type="predicted"/>
<dbReference type="PROSITE" id="PS50068">
    <property type="entry name" value="LDLRA_2"/>
    <property type="match status" value="4"/>
</dbReference>
<feature type="disulfide bond" evidence="13">
    <location>
        <begin position="422"/>
        <end position="434"/>
    </location>
</feature>
<evidence type="ECO:0000256" key="12">
    <source>
        <dbReference type="ARBA" id="ARBA00023180"/>
    </source>
</evidence>
<dbReference type="Gene3D" id="3.30.70.960">
    <property type="entry name" value="SEA domain"/>
    <property type="match status" value="1"/>
</dbReference>
<dbReference type="Pfam" id="PF01390">
    <property type="entry name" value="SEA"/>
    <property type="match status" value="1"/>
</dbReference>
<evidence type="ECO:0000256" key="10">
    <source>
        <dbReference type="ARBA" id="ARBA00023136"/>
    </source>
</evidence>
<dbReference type="GO" id="GO:0016020">
    <property type="term" value="C:membrane"/>
    <property type="evidence" value="ECO:0007669"/>
    <property type="project" value="UniProtKB-SubCell"/>
</dbReference>
<accession>A0A4W4EDV1</accession>
<dbReference type="SUPFAM" id="SSF49854">
    <property type="entry name" value="Spermadhesin, CUB domain"/>
    <property type="match status" value="1"/>
</dbReference>
<dbReference type="AlphaFoldDB" id="A0A4W4EDV1"/>
<feature type="disulfide bond" evidence="13">
    <location>
        <begin position="362"/>
        <end position="377"/>
    </location>
</feature>
<evidence type="ECO:0000256" key="11">
    <source>
        <dbReference type="ARBA" id="ARBA00023157"/>
    </source>
</evidence>
<dbReference type="InterPro" id="IPR002172">
    <property type="entry name" value="LDrepeatLR_classA_rpt"/>
</dbReference>
<dbReference type="PROSITE" id="PS50024">
    <property type="entry name" value="SEA"/>
    <property type="match status" value="1"/>
</dbReference>
<dbReference type="InterPro" id="IPR036055">
    <property type="entry name" value="LDL_receptor-like_sf"/>
</dbReference>
<dbReference type="SMART" id="SM00042">
    <property type="entry name" value="CUB"/>
    <property type="match status" value="1"/>
</dbReference>
<dbReference type="PROSITE" id="PS01209">
    <property type="entry name" value="LDLRA_1"/>
    <property type="match status" value="1"/>
</dbReference>
<dbReference type="InterPro" id="IPR035914">
    <property type="entry name" value="Sperma_CUB_dom_sf"/>
</dbReference>
<dbReference type="InterPro" id="IPR033116">
    <property type="entry name" value="TRYPSIN_SER"/>
</dbReference>
<dbReference type="SMART" id="SM00192">
    <property type="entry name" value="LDLa"/>
    <property type="match status" value="4"/>
</dbReference>
<evidence type="ECO:0000256" key="7">
    <source>
        <dbReference type="ARBA" id="ARBA00022825"/>
    </source>
</evidence>
<feature type="disulfide bond" evidence="13">
    <location>
        <begin position="326"/>
        <end position="341"/>
    </location>
</feature>
<dbReference type="InterPro" id="IPR043504">
    <property type="entry name" value="Peptidase_S1_PA_chymotrypsin"/>
</dbReference>
<dbReference type="PROSITE" id="PS00135">
    <property type="entry name" value="TRYPSIN_SER"/>
    <property type="match status" value="1"/>
</dbReference>
<dbReference type="SUPFAM" id="SSF50494">
    <property type="entry name" value="Trypsin-like serine proteases"/>
    <property type="match status" value="1"/>
</dbReference>
<keyword evidence="11 13" id="KW-1015">Disulfide bond</keyword>
<feature type="disulfide bond" evidence="13">
    <location>
        <begin position="380"/>
        <end position="392"/>
    </location>
</feature>
<reference evidence="20" key="1">
    <citation type="journal article" date="2014" name="Science">
        <title>Nonhuman genetics. Genomic basis for the convergent evolution of electric organs.</title>
        <authorList>
            <person name="Gallant J.R."/>
            <person name="Traeger L.L."/>
            <person name="Volkening J.D."/>
            <person name="Moffett H."/>
            <person name="Chen P.H."/>
            <person name="Novina C.D."/>
            <person name="Phillips G.N.Jr."/>
            <person name="Anand R."/>
            <person name="Wells G.B."/>
            <person name="Pinch M."/>
            <person name="Guth R."/>
            <person name="Unguez G.A."/>
            <person name="Albert J.S."/>
            <person name="Zakon H.H."/>
            <person name="Samanta M.P."/>
            <person name="Sussman M.R."/>
        </authorList>
    </citation>
    <scope>NUCLEOTIDE SEQUENCE [LARGE SCALE GENOMIC DNA]</scope>
</reference>
<dbReference type="GO" id="GO:0006508">
    <property type="term" value="P:proteolysis"/>
    <property type="evidence" value="ECO:0007669"/>
    <property type="project" value="UniProtKB-KW"/>
</dbReference>
<keyword evidence="4" id="KW-0732">Signal</keyword>
<protein>
    <submittedName>
        <fullName evidence="19">ST14 transmembrane serine protease matriptase b</fullName>
    </submittedName>
</protein>
<keyword evidence="7 14" id="KW-0720">Serine protease</keyword>
<feature type="domain" description="Peptidase S1" evidence="18">
    <location>
        <begin position="469"/>
        <end position="709"/>
    </location>
</feature>
<evidence type="ECO:0000259" key="18">
    <source>
        <dbReference type="PROSITE" id="PS50240"/>
    </source>
</evidence>
<evidence type="ECO:0000259" key="16">
    <source>
        <dbReference type="PROSITE" id="PS01180"/>
    </source>
</evidence>
<dbReference type="GO" id="GO:0004252">
    <property type="term" value="F:serine-type endopeptidase activity"/>
    <property type="evidence" value="ECO:0007669"/>
    <property type="project" value="InterPro"/>
</dbReference>
<dbReference type="Gene3D" id="2.60.120.290">
    <property type="entry name" value="Spermadhesin, CUB domain"/>
    <property type="match status" value="1"/>
</dbReference>
<keyword evidence="3 15" id="KW-0812">Transmembrane</keyword>
<feature type="disulfide bond" evidence="13">
    <location>
        <begin position="314"/>
        <end position="332"/>
    </location>
</feature>
<dbReference type="InterPro" id="IPR036364">
    <property type="entry name" value="SEA_dom_sf"/>
</dbReference>
<reference evidence="19" key="4">
    <citation type="submission" date="2025-08" db="UniProtKB">
        <authorList>
            <consortium name="Ensembl"/>
        </authorList>
    </citation>
    <scope>IDENTIFICATION</scope>
</reference>
<dbReference type="FunFam" id="2.40.10.10:FF:000003">
    <property type="entry name" value="Transmembrane serine protease 3"/>
    <property type="match status" value="1"/>
</dbReference>
<evidence type="ECO:0000256" key="13">
    <source>
        <dbReference type="PROSITE-ProRule" id="PRU00124"/>
    </source>
</evidence>
<dbReference type="InterPro" id="IPR000859">
    <property type="entry name" value="CUB_dom"/>
</dbReference>